<gene>
    <name evidence="2" type="primary">LOC101849571</name>
</gene>
<evidence type="ECO:0000313" key="1">
    <source>
        <dbReference type="Proteomes" id="UP000694888"/>
    </source>
</evidence>
<dbReference type="GeneID" id="101849571"/>
<organism evidence="1 2">
    <name type="scientific">Aplysia californica</name>
    <name type="common">California sea hare</name>
    <dbReference type="NCBI Taxonomy" id="6500"/>
    <lineage>
        <taxon>Eukaryota</taxon>
        <taxon>Metazoa</taxon>
        <taxon>Spiralia</taxon>
        <taxon>Lophotrochozoa</taxon>
        <taxon>Mollusca</taxon>
        <taxon>Gastropoda</taxon>
        <taxon>Heterobranchia</taxon>
        <taxon>Euthyneura</taxon>
        <taxon>Tectipleura</taxon>
        <taxon>Aplysiida</taxon>
        <taxon>Aplysioidea</taxon>
        <taxon>Aplysiidae</taxon>
        <taxon>Aplysia</taxon>
    </lineage>
</organism>
<dbReference type="RefSeq" id="XP_005111374.1">
    <property type="nucleotide sequence ID" value="XM_005111317.2"/>
</dbReference>
<keyword evidence="1" id="KW-1185">Reference proteome</keyword>
<protein>
    <submittedName>
        <fullName evidence="2">Uncharacterized protein LOC101849571</fullName>
    </submittedName>
</protein>
<evidence type="ECO:0000313" key="2">
    <source>
        <dbReference type="RefSeq" id="XP_005111374.1"/>
    </source>
</evidence>
<reference evidence="2" key="1">
    <citation type="submission" date="2025-08" db="UniProtKB">
        <authorList>
            <consortium name="RefSeq"/>
        </authorList>
    </citation>
    <scope>IDENTIFICATION</scope>
</reference>
<proteinExistence type="predicted"/>
<name>A0ABM0K8K5_APLCA</name>
<dbReference type="Proteomes" id="UP000694888">
    <property type="component" value="Unplaced"/>
</dbReference>
<sequence length="102" mass="11244">MSVQLPGHPTDICILKHLAGLLVSCTHHNGENLYRENLFHLNMKGEITGCLPMLGPGPRSFFPCLLPDNPDVTAASPEHGRGGYYVYMRDGHEGIIAVYIEK</sequence>
<accession>A0ABM0K8K5</accession>